<dbReference type="FunFam" id="3.30.465.10:FF:000030">
    <property type="entry name" value="probable D-lactate dehydrogenase, mitochondrial"/>
    <property type="match status" value="1"/>
</dbReference>
<evidence type="ECO:0000256" key="8">
    <source>
        <dbReference type="ARBA" id="ARBA00023002"/>
    </source>
</evidence>
<dbReference type="PANTHER" id="PTHR11748">
    <property type="entry name" value="D-LACTATE DEHYDROGENASE"/>
    <property type="match status" value="1"/>
</dbReference>
<evidence type="ECO:0000256" key="12">
    <source>
        <dbReference type="ARBA" id="ARBA00053432"/>
    </source>
</evidence>
<evidence type="ECO:0000256" key="14">
    <source>
        <dbReference type="ARBA" id="ARBA00072812"/>
    </source>
</evidence>
<dbReference type="Pfam" id="PF01565">
    <property type="entry name" value="FAD_binding_4"/>
    <property type="match status" value="1"/>
</dbReference>
<feature type="transmembrane region" description="Helical" evidence="15">
    <location>
        <begin position="499"/>
        <end position="521"/>
    </location>
</feature>
<dbReference type="GO" id="GO:1903457">
    <property type="term" value="P:lactate catabolic process"/>
    <property type="evidence" value="ECO:0007669"/>
    <property type="project" value="TreeGrafter"/>
</dbReference>
<evidence type="ECO:0000256" key="5">
    <source>
        <dbReference type="ARBA" id="ARBA00022827"/>
    </source>
</evidence>
<keyword evidence="6" id="KW-0809">Transit peptide</keyword>
<dbReference type="SUPFAM" id="SSF55103">
    <property type="entry name" value="FAD-linked oxidases, C-terminal domain"/>
    <property type="match status" value="1"/>
</dbReference>
<comment type="subunit">
    <text evidence="13">Interacts with CSRP3.</text>
</comment>
<dbReference type="Gene3D" id="3.30.465.10">
    <property type="match status" value="1"/>
</dbReference>
<dbReference type="GO" id="GO:0071949">
    <property type="term" value="F:FAD binding"/>
    <property type="evidence" value="ECO:0007669"/>
    <property type="project" value="InterPro"/>
</dbReference>
<reference evidence="17" key="1">
    <citation type="submission" date="2021-01" db="EMBL/GenBank/DDBJ databases">
        <authorList>
            <person name="Li R."/>
            <person name="Bekaert M."/>
        </authorList>
    </citation>
    <scope>NUCLEOTIDE SEQUENCE</scope>
    <source>
        <strain evidence="17">Farmed</strain>
    </source>
</reference>
<dbReference type="Gene3D" id="1.10.45.10">
    <property type="entry name" value="Vanillyl-alcohol Oxidase, Chain A, domain 4"/>
    <property type="match status" value="1"/>
</dbReference>
<feature type="transmembrane region" description="Helical" evidence="15">
    <location>
        <begin position="470"/>
        <end position="492"/>
    </location>
</feature>
<dbReference type="FunFam" id="3.30.70.2740:FF:000001">
    <property type="entry name" value="D-lactate dehydrogenase mitochondrial"/>
    <property type="match status" value="1"/>
</dbReference>
<evidence type="ECO:0000256" key="10">
    <source>
        <dbReference type="ARBA" id="ARBA00038897"/>
    </source>
</evidence>
<evidence type="ECO:0000256" key="15">
    <source>
        <dbReference type="SAM" id="Phobius"/>
    </source>
</evidence>
<keyword evidence="15" id="KW-0812">Transmembrane</keyword>
<keyword evidence="15" id="KW-0472">Membrane</keyword>
<dbReference type="Proteomes" id="UP000597762">
    <property type="component" value="Unassembled WGS sequence"/>
</dbReference>
<feature type="transmembrane region" description="Helical" evidence="15">
    <location>
        <begin position="553"/>
        <end position="579"/>
    </location>
</feature>
<keyword evidence="8 17" id="KW-0560">Oxidoreductase</keyword>
<dbReference type="FunFam" id="1.10.45.10:FF:000001">
    <property type="entry name" value="D-lactate dehydrogenase mitochondrial"/>
    <property type="match status" value="1"/>
</dbReference>
<dbReference type="InterPro" id="IPR004113">
    <property type="entry name" value="FAD-bd_oxidored_4_C"/>
</dbReference>
<dbReference type="InterPro" id="IPR016164">
    <property type="entry name" value="FAD-linked_Oxase-like_C"/>
</dbReference>
<dbReference type="GO" id="GO:0004458">
    <property type="term" value="F:D-lactate dehydrogenase (cytochrome) activity"/>
    <property type="evidence" value="ECO:0007669"/>
    <property type="project" value="UniProtKB-EC"/>
</dbReference>
<dbReference type="InterPro" id="IPR006094">
    <property type="entry name" value="Oxid_FAD_bind_N"/>
</dbReference>
<keyword evidence="9" id="KW-0496">Mitochondrion</keyword>
<keyword evidence="18" id="KW-1185">Reference proteome</keyword>
<feature type="transmembrane region" description="Helical" evidence="15">
    <location>
        <begin position="527"/>
        <end position="546"/>
    </location>
</feature>
<feature type="domain" description="FAD-binding PCMH-type" evidence="16">
    <location>
        <begin position="69"/>
        <end position="250"/>
    </location>
</feature>
<dbReference type="SUPFAM" id="SSF56176">
    <property type="entry name" value="FAD-binding/transporter-associated domain-like"/>
    <property type="match status" value="1"/>
</dbReference>
<evidence type="ECO:0000313" key="17">
    <source>
        <dbReference type="EMBL" id="CAE1306809.1"/>
    </source>
</evidence>
<feature type="transmembrane region" description="Helical" evidence="15">
    <location>
        <begin position="445"/>
        <end position="464"/>
    </location>
</feature>
<evidence type="ECO:0000256" key="7">
    <source>
        <dbReference type="ARBA" id="ARBA00022990"/>
    </source>
</evidence>
<dbReference type="GO" id="GO:0005739">
    <property type="term" value="C:mitochondrion"/>
    <property type="evidence" value="ECO:0007669"/>
    <property type="project" value="UniProtKB-SubCell"/>
</dbReference>
<feature type="transmembrane region" description="Helical" evidence="15">
    <location>
        <begin position="381"/>
        <end position="412"/>
    </location>
</feature>
<evidence type="ECO:0000313" key="18">
    <source>
        <dbReference type="Proteomes" id="UP000597762"/>
    </source>
</evidence>
<comment type="catalytic activity">
    <reaction evidence="11">
        <text>(R)-lactate + 2 Fe(III)-[cytochrome c] = 2 Fe(II)-[cytochrome c] + pyruvate + 2 H(+)</text>
        <dbReference type="Rhea" id="RHEA:13521"/>
        <dbReference type="Rhea" id="RHEA-COMP:10350"/>
        <dbReference type="Rhea" id="RHEA-COMP:14399"/>
        <dbReference type="ChEBI" id="CHEBI:15361"/>
        <dbReference type="ChEBI" id="CHEBI:15378"/>
        <dbReference type="ChEBI" id="CHEBI:16004"/>
        <dbReference type="ChEBI" id="CHEBI:29033"/>
        <dbReference type="ChEBI" id="CHEBI:29034"/>
        <dbReference type="EC" id="1.1.2.4"/>
    </reaction>
    <physiologicalReaction direction="left-to-right" evidence="11">
        <dbReference type="Rhea" id="RHEA:13522"/>
    </physiologicalReaction>
</comment>
<accession>A0A812DTR1</accession>
<dbReference type="EC" id="1.1.2.4" evidence="10"/>
<dbReference type="PROSITE" id="PS51387">
    <property type="entry name" value="FAD_PCMH"/>
    <property type="match status" value="1"/>
</dbReference>
<evidence type="ECO:0000256" key="13">
    <source>
        <dbReference type="ARBA" id="ARBA00063083"/>
    </source>
</evidence>
<dbReference type="InterPro" id="IPR016171">
    <property type="entry name" value="Vanillyl_alc_oxidase_C-sub2"/>
</dbReference>
<comment type="function">
    <text evidence="12">Involved in D-lactate, but not L-lactate catabolic process.</text>
</comment>
<protein>
    <recommendedName>
        <fullName evidence="14">Probable D-lactate dehydrogenase, mitochondrial</fullName>
        <ecNumber evidence="10">1.1.2.4</ecNumber>
    </recommendedName>
</protein>
<evidence type="ECO:0000256" key="9">
    <source>
        <dbReference type="ARBA" id="ARBA00023128"/>
    </source>
</evidence>
<dbReference type="GO" id="GO:0008720">
    <property type="term" value="F:D-lactate dehydrogenase (NAD+) activity"/>
    <property type="evidence" value="ECO:0007669"/>
    <property type="project" value="TreeGrafter"/>
</dbReference>
<dbReference type="Pfam" id="PF02913">
    <property type="entry name" value="FAD-oxidase_C"/>
    <property type="match status" value="2"/>
</dbReference>
<evidence type="ECO:0000259" key="16">
    <source>
        <dbReference type="PROSITE" id="PS51387"/>
    </source>
</evidence>
<evidence type="ECO:0000256" key="3">
    <source>
        <dbReference type="ARBA" id="ARBA00008000"/>
    </source>
</evidence>
<dbReference type="InterPro" id="IPR036318">
    <property type="entry name" value="FAD-bd_PCMH-like_sf"/>
</dbReference>
<comment type="cofactor">
    <cofactor evidence="1">
        <name>FAD</name>
        <dbReference type="ChEBI" id="CHEBI:57692"/>
    </cofactor>
</comment>
<name>A0A812DTR1_ACAPH</name>
<dbReference type="EMBL" id="CAHIKZ030004081">
    <property type="protein sequence ID" value="CAE1306809.1"/>
    <property type="molecule type" value="Genomic_DNA"/>
</dbReference>
<comment type="subcellular location">
    <subcellularLocation>
        <location evidence="2">Mitochondrion</location>
    </subcellularLocation>
</comment>
<keyword evidence="7" id="KW-0007">Acetylation</keyword>
<evidence type="ECO:0000256" key="4">
    <source>
        <dbReference type="ARBA" id="ARBA00022630"/>
    </source>
</evidence>
<keyword evidence="4" id="KW-0285">Flavoprotein</keyword>
<dbReference type="InterPro" id="IPR016169">
    <property type="entry name" value="FAD-bd_PCMH_sub2"/>
</dbReference>
<feature type="transmembrane region" description="Helical" evidence="15">
    <location>
        <begin position="418"/>
        <end position="438"/>
    </location>
</feature>
<comment type="similarity">
    <text evidence="3">Belongs to the FAD-binding oxidoreductase/transferase type 4 family.</text>
</comment>
<dbReference type="FunFam" id="3.30.43.10:FF:000010">
    <property type="entry name" value="probable D-lactate dehydrogenase, mitochondrial"/>
    <property type="match status" value="1"/>
</dbReference>
<keyword evidence="5" id="KW-0274">FAD</keyword>
<dbReference type="PANTHER" id="PTHR11748:SF111">
    <property type="entry name" value="D-LACTATE DEHYDROGENASE, MITOCHONDRIAL-RELATED"/>
    <property type="match status" value="1"/>
</dbReference>
<sequence>MASRVLRSCLLNLKYKHIIGQPRHCSSATAVKEKFSSHFVETLTSIVGKGNVSTALAVREQHGHDESYHKSNAPDLVAFANNTEEVSAVAKLCNDHRIPLVPFGSGTGLEGGINANVGGICLDLSKMTEIEALHPEDFDVTVQAGVTRLTLNTYLRDTGLWFPIDPGADASLCGMCATSASGTNAVRYGTMRENVLNLEVVLADGQIIDTAGKGRRMKKTSAGYNLTNLFVGSEGTLGIITKATLKLYGQPEATISAVCHFPTVQSAVDSTVMTLQCGIPIARIEFMDDVMIDACNKYSKLSLQVAPTLFLEFHGAASALDDQVKVVEEIVQSNGGSNFVWAKDPSERKQLWKARHDMLYACTALKPGSQKRMMVGVDMNYFPLLSLFLSLSLTNSSFFFLSFLFLFLLFPFLSFSSFSLSFFFFFFPFFLFLLFPFLSFSSFSLSFFFFFFPFFLFLLFPFLSFSSFSLSFFFFFFPFFLFFFSFLSFLFFVPFFSSFSFLLFPFFLFFFFSLSFFFFFFPFFLFLLFPFLSFSSFSLSFVRLFVRSFVLSFVLSFPLSSLPLLSLFFLPIISLLFMLNITLPYSTDVCVPVSNLPEIIVQTKEDIEKSGLIGPIVGHVGDGNFHVFFPVMQDDPEEIKKVKELSDRMAKRAQALNGTCTGEHGIGLGKRHLLVDEVGKEAFSVMKQLKATLDPNNILNPTKVLL</sequence>
<evidence type="ECO:0000256" key="11">
    <source>
        <dbReference type="ARBA" id="ARBA00051477"/>
    </source>
</evidence>
<dbReference type="AlphaFoldDB" id="A0A812DTR1"/>
<dbReference type="OrthoDB" id="5332616at2759"/>
<dbReference type="InterPro" id="IPR016166">
    <property type="entry name" value="FAD-bd_PCMH"/>
</dbReference>
<evidence type="ECO:0000256" key="6">
    <source>
        <dbReference type="ARBA" id="ARBA00022946"/>
    </source>
</evidence>
<proteinExistence type="inferred from homology"/>
<evidence type="ECO:0000256" key="2">
    <source>
        <dbReference type="ARBA" id="ARBA00004173"/>
    </source>
</evidence>
<gene>
    <name evidence="17" type="ORF">SPHA_59042</name>
</gene>
<comment type="caution">
    <text evidence="17">The sequence shown here is derived from an EMBL/GenBank/DDBJ whole genome shotgun (WGS) entry which is preliminary data.</text>
</comment>
<keyword evidence="15" id="KW-1133">Transmembrane helix</keyword>
<evidence type="ECO:0000256" key="1">
    <source>
        <dbReference type="ARBA" id="ARBA00001974"/>
    </source>
</evidence>
<organism evidence="17 18">
    <name type="scientific">Acanthosepion pharaonis</name>
    <name type="common">Pharaoh cuttlefish</name>
    <name type="synonym">Sepia pharaonis</name>
    <dbReference type="NCBI Taxonomy" id="158019"/>
    <lineage>
        <taxon>Eukaryota</taxon>
        <taxon>Metazoa</taxon>
        <taxon>Spiralia</taxon>
        <taxon>Lophotrochozoa</taxon>
        <taxon>Mollusca</taxon>
        <taxon>Cephalopoda</taxon>
        <taxon>Coleoidea</taxon>
        <taxon>Decapodiformes</taxon>
        <taxon>Sepiida</taxon>
        <taxon>Sepiina</taxon>
        <taxon>Sepiidae</taxon>
        <taxon>Acanthosepion</taxon>
    </lineage>
</organism>
<dbReference type="Gene3D" id="3.30.70.2740">
    <property type="match status" value="1"/>
</dbReference>